<organism evidence="2 3">
    <name type="scientific">Crotalaria pallida</name>
    <name type="common">Smooth rattlebox</name>
    <name type="synonym">Crotalaria striata</name>
    <dbReference type="NCBI Taxonomy" id="3830"/>
    <lineage>
        <taxon>Eukaryota</taxon>
        <taxon>Viridiplantae</taxon>
        <taxon>Streptophyta</taxon>
        <taxon>Embryophyta</taxon>
        <taxon>Tracheophyta</taxon>
        <taxon>Spermatophyta</taxon>
        <taxon>Magnoliopsida</taxon>
        <taxon>eudicotyledons</taxon>
        <taxon>Gunneridae</taxon>
        <taxon>Pentapetalae</taxon>
        <taxon>rosids</taxon>
        <taxon>fabids</taxon>
        <taxon>Fabales</taxon>
        <taxon>Fabaceae</taxon>
        <taxon>Papilionoideae</taxon>
        <taxon>50 kb inversion clade</taxon>
        <taxon>genistoids sensu lato</taxon>
        <taxon>core genistoids</taxon>
        <taxon>Crotalarieae</taxon>
        <taxon>Crotalaria</taxon>
    </lineage>
</organism>
<dbReference type="Proteomes" id="UP001372338">
    <property type="component" value="Unassembled WGS sequence"/>
</dbReference>
<feature type="transmembrane region" description="Helical" evidence="1">
    <location>
        <begin position="36"/>
        <end position="55"/>
    </location>
</feature>
<name>A0AAN9FG01_CROPI</name>
<keyword evidence="1" id="KW-0812">Transmembrane</keyword>
<sequence>MSGCDLIILLFIFPSLSSHFFSSVFSSPSSSVFSSPSSLLFTVAAVISSLLLATVGPPAHRLASLQPSSLLPPSPSPPSRPYHDTATIALFTTVMPPTTATSARQSPCHW</sequence>
<keyword evidence="3" id="KW-1185">Reference proteome</keyword>
<gene>
    <name evidence="2" type="ORF">RIF29_14750</name>
</gene>
<evidence type="ECO:0000256" key="1">
    <source>
        <dbReference type="SAM" id="Phobius"/>
    </source>
</evidence>
<dbReference type="EMBL" id="JAYWIO010000003">
    <property type="protein sequence ID" value="KAK7273691.1"/>
    <property type="molecule type" value="Genomic_DNA"/>
</dbReference>
<evidence type="ECO:0000313" key="3">
    <source>
        <dbReference type="Proteomes" id="UP001372338"/>
    </source>
</evidence>
<keyword evidence="1" id="KW-0472">Membrane</keyword>
<keyword evidence="1" id="KW-1133">Transmembrane helix</keyword>
<protein>
    <submittedName>
        <fullName evidence="2">Uncharacterized protein</fullName>
    </submittedName>
</protein>
<comment type="caution">
    <text evidence="2">The sequence shown here is derived from an EMBL/GenBank/DDBJ whole genome shotgun (WGS) entry which is preliminary data.</text>
</comment>
<accession>A0AAN9FG01</accession>
<dbReference type="AlphaFoldDB" id="A0AAN9FG01"/>
<reference evidence="2 3" key="1">
    <citation type="submission" date="2024-01" db="EMBL/GenBank/DDBJ databases">
        <title>The genomes of 5 underutilized Papilionoideae crops provide insights into root nodulation and disease resistanc.</title>
        <authorList>
            <person name="Yuan L."/>
        </authorList>
    </citation>
    <scope>NUCLEOTIDE SEQUENCE [LARGE SCALE GENOMIC DNA]</scope>
    <source>
        <strain evidence="2">ZHUSHIDOU_FW_LH</strain>
        <tissue evidence="2">Leaf</tissue>
    </source>
</reference>
<evidence type="ECO:0000313" key="2">
    <source>
        <dbReference type="EMBL" id="KAK7273691.1"/>
    </source>
</evidence>
<proteinExistence type="predicted"/>